<evidence type="ECO:0000256" key="3">
    <source>
        <dbReference type="ARBA" id="ARBA00022448"/>
    </source>
</evidence>
<dbReference type="EMBL" id="JAGGNH010000002">
    <property type="protein sequence ID" value="KAJ0981190.1"/>
    <property type="molecule type" value="Genomic_DNA"/>
</dbReference>
<organism evidence="8 9">
    <name type="scientific">Dioscorea zingiberensis</name>
    <dbReference type="NCBI Taxonomy" id="325984"/>
    <lineage>
        <taxon>Eukaryota</taxon>
        <taxon>Viridiplantae</taxon>
        <taxon>Streptophyta</taxon>
        <taxon>Embryophyta</taxon>
        <taxon>Tracheophyta</taxon>
        <taxon>Spermatophyta</taxon>
        <taxon>Magnoliopsida</taxon>
        <taxon>Liliopsida</taxon>
        <taxon>Dioscoreales</taxon>
        <taxon>Dioscoreaceae</taxon>
        <taxon>Dioscorea</taxon>
    </lineage>
</organism>
<feature type="compositionally biased region" description="Low complexity" evidence="7">
    <location>
        <begin position="120"/>
        <end position="136"/>
    </location>
</feature>
<sequence length="314" mass="34036">MERCARPQPRRSRDRPSFSSSLLDAIYRSIDEPDDATSRTPHSRGAPDRLSPPAPLTTKPNGLPGKITAPVIEKPQPRRHSFVSTPTSSESSNSVFSSSDAETFLPDKITAPVNRRRAFVSSSSSSSDVESVAHSVRLQVRDPPPPPPPERKSIRSRLRELRKSKAPASPGARLASFLNSLFASAASPKKGKLRVSAPEEPGMRSCLSKTPSSAGRSAGKRSVRFWPVGVLVGEDCRPCGSRWIYGGDRAARVAEMMRGFHEEDDDGDDVASDASSDLFELENLTVRRGGFSDELPVYETTHMGTNLAIVSGLV</sequence>
<dbReference type="OrthoDB" id="680041at2759"/>
<dbReference type="PANTHER" id="PTHR33541:SF28">
    <property type="entry name" value="PROTEIN BIG GRAIN 1-LIKE A"/>
    <property type="match status" value="1"/>
</dbReference>
<comment type="similarity">
    <text evidence="2">Belongs to the BIG GRAIN 1 (BG1) plant protein family.</text>
</comment>
<gene>
    <name evidence="8" type="ORF">J5N97_009445</name>
</gene>
<evidence type="ECO:0000256" key="6">
    <source>
        <dbReference type="ARBA" id="ARBA00023294"/>
    </source>
</evidence>
<keyword evidence="6" id="KW-0927">Auxin signaling pathway</keyword>
<evidence type="ECO:0000256" key="5">
    <source>
        <dbReference type="ARBA" id="ARBA00023136"/>
    </source>
</evidence>
<comment type="caution">
    <text evidence="8">The sequence shown here is derived from an EMBL/GenBank/DDBJ whole genome shotgun (WGS) entry which is preliminary data.</text>
</comment>
<evidence type="ECO:0000256" key="4">
    <source>
        <dbReference type="ARBA" id="ARBA00022475"/>
    </source>
</evidence>
<keyword evidence="4" id="KW-1003">Cell membrane</keyword>
<feature type="compositionally biased region" description="Low complexity" evidence="7">
    <location>
        <begin position="82"/>
        <end position="99"/>
    </location>
</feature>
<accession>A0A9D5CZH1</accession>
<dbReference type="Proteomes" id="UP001085076">
    <property type="component" value="Miscellaneous, Linkage group lg02"/>
</dbReference>
<reference evidence="8" key="2">
    <citation type="journal article" date="2022" name="Hortic Res">
        <title>The genome of Dioscorea zingiberensis sheds light on the biosynthesis, origin and evolution of the medicinally important diosgenin saponins.</title>
        <authorList>
            <person name="Li Y."/>
            <person name="Tan C."/>
            <person name="Li Z."/>
            <person name="Guo J."/>
            <person name="Li S."/>
            <person name="Chen X."/>
            <person name="Wang C."/>
            <person name="Dai X."/>
            <person name="Yang H."/>
            <person name="Song W."/>
            <person name="Hou L."/>
            <person name="Xu J."/>
            <person name="Tong Z."/>
            <person name="Xu A."/>
            <person name="Yuan X."/>
            <person name="Wang W."/>
            <person name="Yang Q."/>
            <person name="Chen L."/>
            <person name="Sun Z."/>
            <person name="Wang K."/>
            <person name="Pan B."/>
            <person name="Chen J."/>
            <person name="Bao Y."/>
            <person name="Liu F."/>
            <person name="Qi X."/>
            <person name="Gang D.R."/>
            <person name="Wen J."/>
            <person name="Li J."/>
        </authorList>
    </citation>
    <scope>NUCLEOTIDE SEQUENCE</scope>
    <source>
        <strain evidence="8">Dzin_1.0</strain>
    </source>
</reference>
<evidence type="ECO:0000256" key="2">
    <source>
        <dbReference type="ARBA" id="ARBA00010067"/>
    </source>
</evidence>
<dbReference type="GO" id="GO:0005886">
    <property type="term" value="C:plasma membrane"/>
    <property type="evidence" value="ECO:0007669"/>
    <property type="project" value="UniProtKB-SubCell"/>
</dbReference>
<keyword evidence="5" id="KW-0472">Membrane</keyword>
<dbReference type="InterPro" id="IPR039621">
    <property type="entry name" value="BG1-like"/>
</dbReference>
<comment type="subcellular location">
    <subcellularLocation>
        <location evidence="1">Cell membrane</location>
    </subcellularLocation>
</comment>
<evidence type="ECO:0000256" key="7">
    <source>
        <dbReference type="SAM" id="MobiDB-lite"/>
    </source>
</evidence>
<proteinExistence type="inferred from homology"/>
<feature type="region of interest" description="Disordered" evidence="7">
    <location>
        <begin position="1"/>
        <end position="154"/>
    </location>
</feature>
<feature type="region of interest" description="Disordered" evidence="7">
    <location>
        <begin position="192"/>
        <end position="218"/>
    </location>
</feature>
<evidence type="ECO:0000313" key="9">
    <source>
        <dbReference type="Proteomes" id="UP001085076"/>
    </source>
</evidence>
<dbReference type="GO" id="GO:0009734">
    <property type="term" value="P:auxin-activated signaling pathway"/>
    <property type="evidence" value="ECO:0007669"/>
    <property type="project" value="UniProtKB-KW"/>
</dbReference>
<dbReference type="AlphaFoldDB" id="A0A9D5CZH1"/>
<keyword evidence="3" id="KW-0813">Transport</keyword>
<evidence type="ECO:0000256" key="1">
    <source>
        <dbReference type="ARBA" id="ARBA00004236"/>
    </source>
</evidence>
<keyword evidence="9" id="KW-1185">Reference proteome</keyword>
<reference evidence="8" key="1">
    <citation type="submission" date="2021-03" db="EMBL/GenBank/DDBJ databases">
        <authorList>
            <person name="Li Z."/>
            <person name="Yang C."/>
        </authorList>
    </citation>
    <scope>NUCLEOTIDE SEQUENCE</scope>
    <source>
        <strain evidence="8">Dzin_1.0</strain>
        <tissue evidence="8">Leaf</tissue>
    </source>
</reference>
<evidence type="ECO:0000313" key="8">
    <source>
        <dbReference type="EMBL" id="KAJ0981190.1"/>
    </source>
</evidence>
<name>A0A9D5CZH1_9LILI</name>
<dbReference type="PANTHER" id="PTHR33541">
    <property type="entry name" value="PROTEIN BIG GRAIN 1-LIKE A-RELATED"/>
    <property type="match status" value="1"/>
</dbReference>
<protein>
    <submittedName>
        <fullName evidence="8">Uncharacterized protein</fullName>
    </submittedName>
</protein>